<feature type="non-terminal residue" evidence="3">
    <location>
        <position position="1"/>
    </location>
</feature>
<protein>
    <recommendedName>
        <fullName evidence="2">BAHCC1-like Tudor domain-containing protein</fullName>
    </recommendedName>
</protein>
<evidence type="ECO:0000256" key="1">
    <source>
        <dbReference type="SAM" id="MobiDB-lite"/>
    </source>
</evidence>
<dbReference type="OrthoDB" id="10632640at2759"/>
<name>A0A7R9R0Q2_9ACAR</name>
<dbReference type="PANTHER" id="PTHR12505:SF24">
    <property type="entry name" value="PROTEIN WINGED EYE"/>
    <property type="match status" value="1"/>
</dbReference>
<feature type="compositionally biased region" description="Polar residues" evidence="1">
    <location>
        <begin position="175"/>
        <end position="197"/>
    </location>
</feature>
<gene>
    <name evidence="3" type="ORF">ONB1V03_LOCUS22017</name>
</gene>
<evidence type="ECO:0000259" key="2">
    <source>
        <dbReference type="Pfam" id="PF21744"/>
    </source>
</evidence>
<dbReference type="EMBL" id="CAJPVJ010046338">
    <property type="protein sequence ID" value="CAG2182596.1"/>
    <property type="molecule type" value="Genomic_DNA"/>
</dbReference>
<reference evidence="3" key="1">
    <citation type="submission" date="2020-11" db="EMBL/GenBank/DDBJ databases">
        <authorList>
            <person name="Tran Van P."/>
        </authorList>
    </citation>
    <scope>NUCLEOTIDE SEQUENCE</scope>
</reference>
<dbReference type="InterPro" id="IPR048924">
    <property type="entry name" value="BAHCC1-like_Tudor"/>
</dbReference>
<organism evidence="3">
    <name type="scientific">Oppiella nova</name>
    <dbReference type="NCBI Taxonomy" id="334625"/>
    <lineage>
        <taxon>Eukaryota</taxon>
        <taxon>Metazoa</taxon>
        <taxon>Ecdysozoa</taxon>
        <taxon>Arthropoda</taxon>
        <taxon>Chelicerata</taxon>
        <taxon>Arachnida</taxon>
        <taxon>Acari</taxon>
        <taxon>Acariformes</taxon>
        <taxon>Sarcoptiformes</taxon>
        <taxon>Oribatida</taxon>
        <taxon>Brachypylina</taxon>
        <taxon>Oppioidea</taxon>
        <taxon>Oppiidae</taxon>
        <taxon>Oppiella</taxon>
    </lineage>
</organism>
<feature type="compositionally biased region" description="Basic residues" evidence="1">
    <location>
        <begin position="118"/>
        <end position="155"/>
    </location>
</feature>
<keyword evidence="4" id="KW-1185">Reference proteome</keyword>
<dbReference type="EMBL" id="OC961163">
    <property type="protein sequence ID" value="CAD7665460.1"/>
    <property type="molecule type" value="Genomic_DNA"/>
</dbReference>
<evidence type="ECO:0000313" key="4">
    <source>
        <dbReference type="Proteomes" id="UP000728032"/>
    </source>
</evidence>
<feature type="domain" description="BAHCC1-like Tudor" evidence="2">
    <location>
        <begin position="1"/>
        <end position="23"/>
    </location>
</feature>
<feature type="compositionally biased region" description="Polar residues" evidence="1">
    <location>
        <begin position="96"/>
        <end position="114"/>
    </location>
</feature>
<accession>A0A7R9R0Q2</accession>
<feature type="compositionally biased region" description="Basic and acidic residues" evidence="1">
    <location>
        <begin position="59"/>
        <end position="70"/>
    </location>
</feature>
<feature type="region of interest" description="Disordered" evidence="1">
    <location>
        <begin position="28"/>
        <end position="197"/>
    </location>
</feature>
<dbReference type="AlphaFoldDB" id="A0A7R9R0Q2"/>
<dbReference type="PANTHER" id="PTHR12505">
    <property type="entry name" value="PHD FINGER TRANSCRIPTION FACTOR"/>
    <property type="match status" value="1"/>
</dbReference>
<feature type="non-terminal residue" evidence="3">
    <location>
        <position position="197"/>
    </location>
</feature>
<proteinExistence type="predicted"/>
<dbReference type="Pfam" id="PF21744">
    <property type="entry name" value="BAHCC1-like_Tudor"/>
    <property type="match status" value="1"/>
</dbReference>
<dbReference type="Proteomes" id="UP000728032">
    <property type="component" value="Unassembled WGS sequence"/>
</dbReference>
<evidence type="ECO:0000313" key="3">
    <source>
        <dbReference type="EMBL" id="CAD7665460.1"/>
    </source>
</evidence>
<sequence length="197" mass="22750">EFDDGDNGRIAVDDIRLLPQEYPQMKINADPLKNLERRRRMSSCGKDSRHSKGSFDNFGDEKKSSAEDIVSHTILSKSSSNEELNKNDLNSKNKINRNTSMNTTHESNGNNLSQKLEIKKKKKKHNKEDRHHRHHHNHKHHHCRHHKKCKKHKKSRESNSIGSSGVRSIAKRSTDSNVNDNCEQNGTKSTKLMTWKT</sequence>
<dbReference type="InterPro" id="IPR052429">
    <property type="entry name" value="BAH_domain_protein"/>
</dbReference>